<feature type="transmembrane region" description="Helical" evidence="1">
    <location>
        <begin position="89"/>
        <end position="117"/>
    </location>
</feature>
<keyword evidence="1" id="KW-0472">Membrane</keyword>
<keyword evidence="1" id="KW-0812">Transmembrane</keyword>
<evidence type="ECO:0000313" key="3">
    <source>
        <dbReference type="Proteomes" id="UP000265419"/>
    </source>
</evidence>
<accession>A0A399J7Z7</accession>
<dbReference type="Pfam" id="PF14017">
    <property type="entry name" value="DUF4233"/>
    <property type="match status" value="1"/>
</dbReference>
<feature type="transmembrane region" description="Helical" evidence="1">
    <location>
        <begin position="24"/>
        <end position="48"/>
    </location>
</feature>
<protein>
    <submittedName>
        <fullName evidence="2">DUF4233 domain-containing protein</fullName>
    </submittedName>
</protein>
<comment type="caution">
    <text evidence="2">The sequence shown here is derived from an EMBL/GenBank/DDBJ whole genome shotgun (WGS) entry which is preliminary data.</text>
</comment>
<dbReference type="InterPro" id="IPR025327">
    <property type="entry name" value="DUF4233"/>
</dbReference>
<feature type="transmembrane region" description="Helical" evidence="1">
    <location>
        <begin position="54"/>
        <end position="77"/>
    </location>
</feature>
<dbReference type="AlphaFoldDB" id="A0A399J7Z7"/>
<keyword evidence="1" id="KW-1133">Transmembrane helix</keyword>
<name>A0A399J7Z7_9MICC</name>
<sequence length="144" mass="15668">MAKLNKKQLAWRPGQTKVRRSSRVMFASTILVLEALVVIFAGLAIFGLRGRVEGGALPLLIAFGVLALVFILACAVVNKPWGISLGWGLQVLLILMGILEPMMFIVGIAFGLTWAYAMVKGGQMDRDNAERAREQAAWEAANPE</sequence>
<gene>
    <name evidence="2" type="ORF">DWB68_13630</name>
</gene>
<reference evidence="2 3" key="1">
    <citation type="submission" date="2018-07" db="EMBL/GenBank/DDBJ databases">
        <title>Arthrobacter sp. nov., isolated from raw cow's milk with high bacterial count.</title>
        <authorList>
            <person name="Hahne J."/>
            <person name="Isele D."/>
            <person name="Lipski A."/>
        </authorList>
    </citation>
    <scope>NUCLEOTIDE SEQUENCE [LARGE SCALE GENOMIC DNA]</scope>
    <source>
        <strain evidence="2 3">JZ R-35</strain>
    </source>
</reference>
<proteinExistence type="predicted"/>
<organism evidence="2 3">
    <name type="scientific">Galactobacter valiniphilus</name>
    <dbReference type="NCBI Taxonomy" id="2676122"/>
    <lineage>
        <taxon>Bacteria</taxon>
        <taxon>Bacillati</taxon>
        <taxon>Actinomycetota</taxon>
        <taxon>Actinomycetes</taxon>
        <taxon>Micrococcales</taxon>
        <taxon>Micrococcaceae</taxon>
        <taxon>Galactobacter</taxon>
    </lineage>
</organism>
<dbReference type="EMBL" id="QQXK01000032">
    <property type="protein sequence ID" value="RII41240.1"/>
    <property type="molecule type" value="Genomic_DNA"/>
</dbReference>
<evidence type="ECO:0000313" key="2">
    <source>
        <dbReference type="EMBL" id="RII41240.1"/>
    </source>
</evidence>
<dbReference type="Proteomes" id="UP000265419">
    <property type="component" value="Unassembled WGS sequence"/>
</dbReference>
<dbReference type="RefSeq" id="WP_119425671.1">
    <property type="nucleotide sequence ID" value="NZ_QQXK01000032.1"/>
</dbReference>
<evidence type="ECO:0000256" key="1">
    <source>
        <dbReference type="SAM" id="Phobius"/>
    </source>
</evidence>
<keyword evidence="3" id="KW-1185">Reference proteome</keyword>